<evidence type="ECO:0000256" key="6">
    <source>
        <dbReference type="ARBA" id="ARBA00023316"/>
    </source>
</evidence>
<evidence type="ECO:0000256" key="5">
    <source>
        <dbReference type="ARBA" id="ARBA00023049"/>
    </source>
</evidence>
<dbReference type="GO" id="GO:0008745">
    <property type="term" value="F:N-acetylmuramoyl-L-alanine amidase activity"/>
    <property type="evidence" value="ECO:0007669"/>
    <property type="project" value="UniProtKB-EC"/>
</dbReference>
<comment type="caution">
    <text evidence="9">The sequence shown here is derived from an EMBL/GenBank/DDBJ whole genome shotgun (WGS) entry which is preliminary data.</text>
</comment>
<dbReference type="InterPro" id="IPR002502">
    <property type="entry name" value="Amidase_domain"/>
</dbReference>
<dbReference type="Pfam" id="PF01471">
    <property type="entry name" value="PG_binding_1"/>
    <property type="match status" value="1"/>
</dbReference>
<evidence type="ECO:0000256" key="7">
    <source>
        <dbReference type="SAM" id="Phobius"/>
    </source>
</evidence>
<feature type="transmembrane region" description="Helical" evidence="7">
    <location>
        <begin position="129"/>
        <end position="145"/>
    </location>
</feature>
<evidence type="ECO:0000256" key="2">
    <source>
        <dbReference type="ARBA" id="ARBA00007553"/>
    </source>
</evidence>
<dbReference type="SMART" id="SM00644">
    <property type="entry name" value="Ami_2"/>
    <property type="match status" value="1"/>
</dbReference>
<evidence type="ECO:0000256" key="3">
    <source>
        <dbReference type="ARBA" id="ARBA00011901"/>
    </source>
</evidence>
<keyword evidence="7" id="KW-1133">Transmembrane helix</keyword>
<feature type="domain" description="N-acetylmuramoyl-L-alanine amidase" evidence="8">
    <location>
        <begin position="227"/>
        <end position="365"/>
    </location>
</feature>
<dbReference type="PANTHER" id="PTHR30417:SF1">
    <property type="entry name" value="N-ACETYLMURAMOYL-L-ALANINE AMIDASE AMID"/>
    <property type="match status" value="1"/>
</dbReference>
<dbReference type="GO" id="GO:0019867">
    <property type="term" value="C:outer membrane"/>
    <property type="evidence" value="ECO:0007669"/>
    <property type="project" value="TreeGrafter"/>
</dbReference>
<dbReference type="InterPro" id="IPR000620">
    <property type="entry name" value="EamA_dom"/>
</dbReference>
<proteinExistence type="inferred from homology"/>
<feature type="transmembrane region" description="Helical" evidence="7">
    <location>
        <begin position="86"/>
        <end position="108"/>
    </location>
</feature>
<dbReference type="InterPro" id="IPR036505">
    <property type="entry name" value="Amidase/PGRP_sf"/>
</dbReference>
<evidence type="ECO:0000259" key="8">
    <source>
        <dbReference type="SMART" id="SM00644"/>
    </source>
</evidence>
<evidence type="ECO:0000313" key="9">
    <source>
        <dbReference type="EMBL" id="CAI8055332.1"/>
    </source>
</evidence>
<feature type="transmembrane region" description="Helical" evidence="7">
    <location>
        <begin position="58"/>
        <end position="80"/>
    </location>
</feature>
<dbReference type="SUPFAM" id="SSF55846">
    <property type="entry name" value="N-acetylmuramoyl-L-alanine amidase-like"/>
    <property type="match status" value="1"/>
</dbReference>
<dbReference type="Pfam" id="PF01510">
    <property type="entry name" value="Amidase_2"/>
    <property type="match status" value="1"/>
</dbReference>
<keyword evidence="4" id="KW-0378">Hydrolase</keyword>
<keyword evidence="7" id="KW-0812">Transmembrane</keyword>
<comment type="catalytic activity">
    <reaction evidence="1">
        <text>Hydrolyzes the link between N-acetylmuramoyl residues and L-amino acid residues in certain cell-wall glycopeptides.</text>
        <dbReference type="EC" id="3.5.1.28"/>
    </reaction>
</comment>
<protein>
    <recommendedName>
        <fullName evidence="3">N-acetylmuramoyl-L-alanine amidase</fullName>
        <ecNumber evidence="3">3.5.1.28</ecNumber>
    </recommendedName>
</protein>
<organism evidence="9 10">
    <name type="scientific">Geodia barretti</name>
    <name type="common">Barrett's horny sponge</name>
    <dbReference type="NCBI Taxonomy" id="519541"/>
    <lineage>
        <taxon>Eukaryota</taxon>
        <taxon>Metazoa</taxon>
        <taxon>Porifera</taxon>
        <taxon>Demospongiae</taxon>
        <taxon>Heteroscleromorpha</taxon>
        <taxon>Tetractinellida</taxon>
        <taxon>Astrophorina</taxon>
        <taxon>Geodiidae</taxon>
        <taxon>Geodia</taxon>
    </lineage>
</organism>
<evidence type="ECO:0000313" key="10">
    <source>
        <dbReference type="Proteomes" id="UP001174909"/>
    </source>
</evidence>
<dbReference type="InterPro" id="IPR036365">
    <property type="entry name" value="PGBD-like_sf"/>
</dbReference>
<keyword evidence="5" id="KW-0645">Protease</keyword>
<gene>
    <name evidence="9" type="ORF">GBAR_LOCUS30224</name>
</gene>
<evidence type="ECO:0000256" key="1">
    <source>
        <dbReference type="ARBA" id="ARBA00001561"/>
    </source>
</evidence>
<dbReference type="Proteomes" id="UP001174909">
    <property type="component" value="Unassembled WGS sequence"/>
</dbReference>
<accession>A0AA35XL54</accession>
<comment type="similarity">
    <text evidence="2">Belongs to the N-acetylmuramoyl-L-alanine amidase 2 family.</text>
</comment>
<dbReference type="GO" id="GO:0009253">
    <property type="term" value="P:peptidoglycan catabolic process"/>
    <property type="evidence" value="ECO:0007669"/>
    <property type="project" value="InterPro"/>
</dbReference>
<feature type="transmembrane region" description="Helical" evidence="7">
    <location>
        <begin position="33"/>
        <end position="51"/>
    </location>
</feature>
<feature type="transmembrane region" description="Helical" evidence="7">
    <location>
        <begin position="151"/>
        <end position="172"/>
    </location>
</feature>
<keyword evidence="7" id="KW-0472">Membrane</keyword>
<sequence length="455" mass="49681">MQPSHIPIAVGTALLWGFGFVTSKYGADHMPPLFFLALRFTLMALMLVWFVRPPKGRWLAVSLFALTMGAGHFGLFYIALNIGVEASTAAIIWITQVPLSALLAGLVLHERPGLAGHRRHRHCLRRCRGAVFGSTLLAYWAWYYLLAHNRVATVAGFMLLVPVVGVIFGLVILGEPLTWQTLVGGVIIVSGVALIVLRRKREPAAESEQSVTNESVAGRAAIDLPSPNRDDRPADAGPVDTLVLHYTGMVSAEAALERLTAPEAKVSAHWCIGEDGTLWRLVPEEQRAWHAGLSEWRGRRSVNDVSIGIELVNPGHEHGYRPFPPAQMDALLDLARAIVERHAIDPLQRGGAFRHRARASAGSRRALRLGAPRRGGHRPLAGERRRACGGGPCTAPGRSWRCRRRRQERLRAVGYGLATDADFGTSTAAVVRAFQRHFRQARVDGVIDAGTDAGD</sequence>
<keyword evidence="6" id="KW-0961">Cell wall biogenesis/degradation</keyword>
<keyword evidence="10" id="KW-1185">Reference proteome</keyword>
<dbReference type="GO" id="GO:0009254">
    <property type="term" value="P:peptidoglycan turnover"/>
    <property type="evidence" value="ECO:0007669"/>
    <property type="project" value="TreeGrafter"/>
</dbReference>
<dbReference type="InterPro" id="IPR036366">
    <property type="entry name" value="PGBDSf"/>
</dbReference>
<dbReference type="Gene3D" id="1.10.101.10">
    <property type="entry name" value="PGBD-like superfamily/PGBD"/>
    <property type="match status" value="1"/>
</dbReference>
<dbReference type="InterPro" id="IPR051206">
    <property type="entry name" value="NAMLAA_amidase_2"/>
</dbReference>
<dbReference type="Gene3D" id="1.10.3730.20">
    <property type="match status" value="1"/>
</dbReference>
<dbReference type="EC" id="3.5.1.28" evidence="3"/>
<keyword evidence="5" id="KW-0482">Metalloprotease</keyword>
<dbReference type="Gene3D" id="3.40.80.10">
    <property type="entry name" value="Peptidoglycan recognition protein-like"/>
    <property type="match status" value="1"/>
</dbReference>
<dbReference type="InterPro" id="IPR002477">
    <property type="entry name" value="Peptidoglycan-bd-like"/>
</dbReference>
<dbReference type="GO" id="GO:0071555">
    <property type="term" value="P:cell wall organization"/>
    <property type="evidence" value="ECO:0007669"/>
    <property type="project" value="UniProtKB-KW"/>
</dbReference>
<dbReference type="SUPFAM" id="SSF47090">
    <property type="entry name" value="PGBD-like"/>
    <property type="match status" value="1"/>
</dbReference>
<name>A0AA35XL54_GEOBA</name>
<dbReference type="Pfam" id="PF00892">
    <property type="entry name" value="EamA"/>
    <property type="match status" value="2"/>
</dbReference>
<dbReference type="AlphaFoldDB" id="A0AA35XL54"/>
<evidence type="ECO:0000256" key="4">
    <source>
        <dbReference type="ARBA" id="ARBA00022801"/>
    </source>
</evidence>
<feature type="transmembrane region" description="Helical" evidence="7">
    <location>
        <begin position="179"/>
        <end position="197"/>
    </location>
</feature>
<dbReference type="CDD" id="cd06583">
    <property type="entry name" value="PGRP"/>
    <property type="match status" value="1"/>
</dbReference>
<dbReference type="InterPro" id="IPR037185">
    <property type="entry name" value="EmrE-like"/>
</dbReference>
<dbReference type="SUPFAM" id="SSF103481">
    <property type="entry name" value="Multidrug resistance efflux transporter EmrE"/>
    <property type="match status" value="2"/>
</dbReference>
<dbReference type="PANTHER" id="PTHR30417">
    <property type="entry name" value="N-ACETYLMURAMOYL-L-ALANINE AMIDASE AMID"/>
    <property type="match status" value="1"/>
</dbReference>
<dbReference type="EMBL" id="CASHTH010004268">
    <property type="protein sequence ID" value="CAI8055332.1"/>
    <property type="molecule type" value="Genomic_DNA"/>
</dbReference>
<reference evidence="9" key="1">
    <citation type="submission" date="2023-03" db="EMBL/GenBank/DDBJ databases">
        <authorList>
            <person name="Steffen K."/>
            <person name="Cardenas P."/>
        </authorList>
    </citation>
    <scope>NUCLEOTIDE SEQUENCE</scope>
</reference>
<dbReference type="GO" id="GO:0008237">
    <property type="term" value="F:metallopeptidase activity"/>
    <property type="evidence" value="ECO:0007669"/>
    <property type="project" value="UniProtKB-KW"/>
</dbReference>